<dbReference type="PANTHER" id="PTHR43628">
    <property type="entry name" value="ACTIVATOR OF C KINASE PROTEIN 1-RELATED"/>
    <property type="match status" value="1"/>
</dbReference>
<dbReference type="Gene3D" id="1.25.40.10">
    <property type="entry name" value="Tetratricopeptide repeat domain"/>
    <property type="match status" value="2"/>
</dbReference>
<feature type="compositionally biased region" description="Low complexity" evidence="1">
    <location>
        <begin position="98"/>
        <end position="124"/>
    </location>
</feature>
<evidence type="ECO:0000256" key="1">
    <source>
        <dbReference type="SAM" id="MobiDB-lite"/>
    </source>
</evidence>
<dbReference type="AlphaFoldDB" id="A0AAN7YVU1"/>
<accession>A0AAN7YVU1</accession>
<protein>
    <submittedName>
        <fullName evidence="2">Uncharacterized protein</fullName>
    </submittedName>
</protein>
<dbReference type="SUPFAM" id="SSF57845">
    <property type="entry name" value="B-box zinc-binding domain"/>
    <property type="match status" value="1"/>
</dbReference>
<feature type="region of interest" description="Disordered" evidence="1">
    <location>
        <begin position="98"/>
        <end position="129"/>
    </location>
</feature>
<dbReference type="SMART" id="SM00671">
    <property type="entry name" value="SEL1"/>
    <property type="match status" value="6"/>
</dbReference>
<dbReference type="EMBL" id="JAVFKY010000004">
    <property type="protein sequence ID" value="KAK5577747.1"/>
    <property type="molecule type" value="Genomic_DNA"/>
</dbReference>
<gene>
    <name evidence="2" type="ORF">RB653_002695</name>
</gene>
<reference evidence="2 3" key="1">
    <citation type="submission" date="2023-11" db="EMBL/GenBank/DDBJ databases">
        <title>Dfirmibasis_genome.</title>
        <authorList>
            <person name="Edelbroek B."/>
            <person name="Kjellin J."/>
            <person name="Jerlstrom-Hultqvist J."/>
            <person name="Soderbom F."/>
        </authorList>
    </citation>
    <scope>NUCLEOTIDE SEQUENCE [LARGE SCALE GENOMIC DNA]</scope>
    <source>
        <strain evidence="2 3">TNS-C-14</strain>
    </source>
</reference>
<dbReference type="PANTHER" id="PTHR43628:SF1">
    <property type="entry name" value="CHITIN SYNTHASE REGULATORY FACTOR 2-RELATED"/>
    <property type="match status" value="1"/>
</dbReference>
<proteinExistence type="predicted"/>
<dbReference type="InterPro" id="IPR052945">
    <property type="entry name" value="Mitotic_Regulator"/>
</dbReference>
<organism evidence="2 3">
    <name type="scientific">Dictyostelium firmibasis</name>
    <dbReference type="NCBI Taxonomy" id="79012"/>
    <lineage>
        <taxon>Eukaryota</taxon>
        <taxon>Amoebozoa</taxon>
        <taxon>Evosea</taxon>
        <taxon>Eumycetozoa</taxon>
        <taxon>Dictyostelia</taxon>
        <taxon>Dictyosteliales</taxon>
        <taxon>Dictyosteliaceae</taxon>
        <taxon>Dictyostelium</taxon>
    </lineage>
</organism>
<dbReference type="InterPro" id="IPR011990">
    <property type="entry name" value="TPR-like_helical_dom_sf"/>
</dbReference>
<dbReference type="InterPro" id="IPR006597">
    <property type="entry name" value="Sel1-like"/>
</dbReference>
<sequence length="518" mass="60500">MLCMNCSTLCCTECIEFDHFQHNLKSFKNIDKFQCPTHDQPIIKYCLLCSCVICKLCEKTVHNHINNEINITQFPWIPKKKSKSIELELNEIDEFNNNFNNKENNDNDIVNNQTNVNNETENNQRSNSPLPKIKLLNIENITLIKHNSYINLNKIEENERDEIEILERKQYNRENKEFLKKKSDKGNSMAQCLLGSSYFYGLNGYSVNLEKSIKYLLKSAEQNNPKACFELFKLYKQKKDNNKSKKYLLKSTEFVYEDAIILLGDYYYNGSSNIYDNDDDNDNDDDCDDNKQLIICQDYLKAFNLFRIGASLNVDSNSLTKLGICFYYGRGVSIDYNEAYRLFYQSSICDHHQEHNPEITFYYLGLCFFFGRGISKNQCKGFEFFMKSASLNHYSPALESVGRCFLKGEGISQNFMQAKLYFTTAKSQGSNQDRNIQDVNRIIELNKLIKKSPNNQIEIEKIINENYSFNLEQSCLQYINHQKSPQQKKYQIENVSKSLKCKKQDSLIDTMVETIDNI</sequence>
<keyword evidence="3" id="KW-1185">Reference proteome</keyword>
<name>A0AAN7YVU1_9MYCE</name>
<comment type="caution">
    <text evidence="2">The sequence shown here is derived from an EMBL/GenBank/DDBJ whole genome shotgun (WGS) entry which is preliminary data.</text>
</comment>
<evidence type="ECO:0000313" key="3">
    <source>
        <dbReference type="Proteomes" id="UP001344447"/>
    </source>
</evidence>
<dbReference type="Pfam" id="PF08238">
    <property type="entry name" value="Sel1"/>
    <property type="match status" value="5"/>
</dbReference>
<dbReference type="SUPFAM" id="SSF81901">
    <property type="entry name" value="HCP-like"/>
    <property type="match status" value="2"/>
</dbReference>
<dbReference type="Proteomes" id="UP001344447">
    <property type="component" value="Unassembled WGS sequence"/>
</dbReference>
<evidence type="ECO:0000313" key="2">
    <source>
        <dbReference type="EMBL" id="KAK5577747.1"/>
    </source>
</evidence>